<dbReference type="AlphaFoldDB" id="A0A931I6P8"/>
<dbReference type="GO" id="GO:0005886">
    <property type="term" value="C:plasma membrane"/>
    <property type="evidence" value="ECO:0007669"/>
    <property type="project" value="UniProtKB-SubCell"/>
</dbReference>
<sequence length="238" mass="25070">MTRLIRNWRIVALLLGVGIVFVAAVLLPLPSPRQIQDWADSVGPWLPIVFFGVYTLAATAPIPRTVLTISCGILFGPILGSVVALAATTAAAALALLLVRAIDRDRVASHLRHPAVRAIDERLERRGWLAVGSLRLISFAPFSIVNYCCGLSSVRFWPYLIASLAGSLPGTVATVILADALTGGTHPAMLAISLCCITVGLVGLVVDARWTDAQQAAAAADESSASESVTPARAVDRL</sequence>
<feature type="transmembrane region" description="Helical" evidence="7">
    <location>
        <begin position="156"/>
        <end position="176"/>
    </location>
</feature>
<dbReference type="Proteomes" id="UP000655751">
    <property type="component" value="Unassembled WGS sequence"/>
</dbReference>
<evidence type="ECO:0000313" key="9">
    <source>
        <dbReference type="EMBL" id="MBH0774797.1"/>
    </source>
</evidence>
<dbReference type="RefSeq" id="WP_196147162.1">
    <property type="nucleotide sequence ID" value="NZ_JADMLG010000001.1"/>
</dbReference>
<evidence type="ECO:0000256" key="7">
    <source>
        <dbReference type="RuleBase" id="RU366058"/>
    </source>
</evidence>
<feature type="transmembrane region" description="Helical" evidence="7">
    <location>
        <begin position="74"/>
        <end position="99"/>
    </location>
</feature>
<evidence type="ECO:0000259" key="8">
    <source>
        <dbReference type="Pfam" id="PF09335"/>
    </source>
</evidence>
<dbReference type="InterPro" id="IPR015414">
    <property type="entry name" value="TMEM64"/>
</dbReference>
<evidence type="ECO:0000256" key="4">
    <source>
        <dbReference type="ARBA" id="ARBA00022692"/>
    </source>
</evidence>
<dbReference type="PANTHER" id="PTHR12677">
    <property type="entry name" value="GOLGI APPARATUS MEMBRANE PROTEIN TVP38-RELATED"/>
    <property type="match status" value="1"/>
</dbReference>
<evidence type="ECO:0000256" key="6">
    <source>
        <dbReference type="ARBA" id="ARBA00023136"/>
    </source>
</evidence>
<protein>
    <recommendedName>
        <fullName evidence="7">TVP38/TMEM64 family membrane protein</fullName>
    </recommendedName>
</protein>
<feature type="domain" description="VTT" evidence="8">
    <location>
        <begin position="62"/>
        <end position="177"/>
    </location>
</feature>
<organism evidence="9 10">
    <name type="scientific">Nocardia bovistercoris</name>
    <dbReference type="NCBI Taxonomy" id="2785916"/>
    <lineage>
        <taxon>Bacteria</taxon>
        <taxon>Bacillati</taxon>
        <taxon>Actinomycetota</taxon>
        <taxon>Actinomycetes</taxon>
        <taxon>Mycobacteriales</taxon>
        <taxon>Nocardiaceae</taxon>
        <taxon>Nocardia</taxon>
    </lineage>
</organism>
<feature type="transmembrane region" description="Helical" evidence="7">
    <location>
        <begin position="127"/>
        <end position="149"/>
    </location>
</feature>
<dbReference type="Pfam" id="PF09335">
    <property type="entry name" value="VTT_dom"/>
    <property type="match status" value="1"/>
</dbReference>
<accession>A0A931I6P8</accession>
<feature type="transmembrane region" description="Helical" evidence="7">
    <location>
        <begin position="42"/>
        <end position="62"/>
    </location>
</feature>
<dbReference type="PANTHER" id="PTHR12677:SF59">
    <property type="entry name" value="GOLGI APPARATUS MEMBRANE PROTEIN TVP38-RELATED"/>
    <property type="match status" value="1"/>
</dbReference>
<reference evidence="9" key="1">
    <citation type="submission" date="2020-11" db="EMBL/GenBank/DDBJ databases">
        <title>Nocardia NEAU-351.nov., a novel actinomycete isolated from the cow dung.</title>
        <authorList>
            <person name="Zhang X."/>
        </authorList>
    </citation>
    <scope>NUCLEOTIDE SEQUENCE</scope>
    <source>
        <strain evidence="9">NEAU-351</strain>
    </source>
</reference>
<keyword evidence="6 7" id="KW-0472">Membrane</keyword>
<keyword evidence="4 7" id="KW-0812">Transmembrane</keyword>
<keyword evidence="10" id="KW-1185">Reference proteome</keyword>
<evidence type="ECO:0000256" key="5">
    <source>
        <dbReference type="ARBA" id="ARBA00022989"/>
    </source>
</evidence>
<dbReference type="InterPro" id="IPR032816">
    <property type="entry name" value="VTT_dom"/>
</dbReference>
<dbReference type="EMBL" id="JADMLG010000001">
    <property type="protein sequence ID" value="MBH0774797.1"/>
    <property type="molecule type" value="Genomic_DNA"/>
</dbReference>
<keyword evidence="5 7" id="KW-1133">Transmembrane helix</keyword>
<keyword evidence="3 7" id="KW-1003">Cell membrane</keyword>
<feature type="transmembrane region" description="Helical" evidence="7">
    <location>
        <begin position="188"/>
        <end position="206"/>
    </location>
</feature>
<proteinExistence type="inferred from homology"/>
<evidence type="ECO:0000256" key="1">
    <source>
        <dbReference type="ARBA" id="ARBA00004651"/>
    </source>
</evidence>
<feature type="transmembrane region" description="Helical" evidence="7">
    <location>
        <begin position="12"/>
        <end position="30"/>
    </location>
</feature>
<name>A0A931I6P8_9NOCA</name>
<evidence type="ECO:0000313" key="10">
    <source>
        <dbReference type="Proteomes" id="UP000655751"/>
    </source>
</evidence>
<comment type="subcellular location">
    <subcellularLocation>
        <location evidence="1 7">Cell membrane</location>
        <topology evidence="1 7">Multi-pass membrane protein</topology>
    </subcellularLocation>
</comment>
<evidence type="ECO:0000256" key="2">
    <source>
        <dbReference type="ARBA" id="ARBA00008640"/>
    </source>
</evidence>
<gene>
    <name evidence="9" type="ORF">IT779_00670</name>
</gene>
<comment type="caution">
    <text evidence="9">The sequence shown here is derived from an EMBL/GenBank/DDBJ whole genome shotgun (WGS) entry which is preliminary data.</text>
</comment>
<comment type="similarity">
    <text evidence="2 7">Belongs to the TVP38/TMEM64 family.</text>
</comment>
<evidence type="ECO:0000256" key="3">
    <source>
        <dbReference type="ARBA" id="ARBA00022475"/>
    </source>
</evidence>